<dbReference type="InterPro" id="IPR011330">
    <property type="entry name" value="Glyco_hydro/deAcase_b/a-brl"/>
</dbReference>
<dbReference type="PANTHER" id="PTHR34216">
    <property type="match status" value="1"/>
</dbReference>
<evidence type="ECO:0000256" key="2">
    <source>
        <dbReference type="SAM" id="MobiDB-lite"/>
    </source>
</evidence>
<feature type="region of interest" description="Disordered" evidence="2">
    <location>
        <begin position="24"/>
        <end position="93"/>
    </location>
</feature>
<dbReference type="PANTHER" id="PTHR34216:SF11">
    <property type="entry name" value="CHITOOLIGOSACCHARIDE DEACETYLASE"/>
    <property type="match status" value="1"/>
</dbReference>
<dbReference type="PROSITE" id="PS51257">
    <property type="entry name" value="PROKAR_LIPOPROTEIN"/>
    <property type="match status" value="1"/>
</dbReference>
<dbReference type="EMBL" id="JBHSDS010000003">
    <property type="protein sequence ID" value="MFC4357586.1"/>
    <property type="molecule type" value="Genomic_DNA"/>
</dbReference>
<reference evidence="4 5" key="1">
    <citation type="journal article" date="2019" name="Int. J. Syst. Evol. Microbiol.">
        <title>The Global Catalogue of Microorganisms (GCM) 10K type strain sequencing project: providing services to taxonomists for standard genome sequencing and annotation.</title>
        <authorList>
            <consortium name="The Broad Institute Genomics Platform"/>
            <consortium name="The Broad Institute Genome Sequencing Center for Infectious Disease"/>
            <person name="Wu L."/>
            <person name="Ma J."/>
        </authorList>
    </citation>
    <scope>NUCLEOTIDE SEQUENCE [LARGE SCALE GENOMIC DNA]</scope>
    <source>
        <strain evidence="4 5">CGMCC 1.12553</strain>
    </source>
</reference>
<accession>A0ABD5P9Y3</accession>
<keyword evidence="1" id="KW-0732">Signal</keyword>
<dbReference type="InterPro" id="IPR002509">
    <property type="entry name" value="NODB_dom"/>
</dbReference>
<dbReference type="Pfam" id="PF01522">
    <property type="entry name" value="Polysacc_deac_1"/>
    <property type="match status" value="1"/>
</dbReference>
<gene>
    <name evidence="4" type="ORF">ACFO0N_06435</name>
</gene>
<dbReference type="InterPro" id="IPR051398">
    <property type="entry name" value="Polysacch_Deacetylase"/>
</dbReference>
<dbReference type="AlphaFoldDB" id="A0ABD5P9Y3"/>
<name>A0ABD5P9Y3_9EURY</name>
<sequence>MDGDRRQNRRAYLKALGVAGLVGLAGCSSEGSGGTTTENGTTATETTATPTAGTTTGNGTAGNESAGNESAGEEGSDTPQPSGDAPGSYEPMIPKAAGFEDVSAWEPDNNVTMKADTETVYGGEQSFRVQGGPGTIRRDFPVPLDLSNRDLSIAIRLEEPRPTNVRIWMQDTGGKTIKLIQQISQNHPSGWLRINPSINDAYQRNLGGIESMLITVDGRGSTAPTYNVDELLFHDKMAKKGQVMLTFDDITPSLYNEIFPIMQEFDLQGVAAVPVDLLGDSGRLSEAQLQELSDAGWEIASHSNDLQNLYGMDRATQRKKIEYTKQQLQEMGFGDVRAFMYPGGACDRNTFELVTEYHDYGFLAFRGSEKGLSQSTLFEPAFVNRSRPNTPAAVKNQLDEVAAYRGLYTPFLHGVDGGDQFVNTPSEFRKMCKHVANYRDQGKVEVVKPGDLSLPTSN</sequence>
<organism evidence="4 5">
    <name type="scientific">Halobium salinum</name>
    <dbReference type="NCBI Taxonomy" id="1364940"/>
    <lineage>
        <taxon>Archaea</taxon>
        <taxon>Methanobacteriati</taxon>
        <taxon>Methanobacteriota</taxon>
        <taxon>Stenosarchaea group</taxon>
        <taxon>Halobacteria</taxon>
        <taxon>Halobacteriales</taxon>
        <taxon>Haloferacaceae</taxon>
        <taxon>Halobium</taxon>
    </lineage>
</organism>
<dbReference type="SUPFAM" id="SSF88713">
    <property type="entry name" value="Glycoside hydrolase/deacetylase"/>
    <property type="match status" value="1"/>
</dbReference>
<evidence type="ECO:0000259" key="3">
    <source>
        <dbReference type="PROSITE" id="PS51677"/>
    </source>
</evidence>
<proteinExistence type="predicted"/>
<dbReference type="PROSITE" id="PS51677">
    <property type="entry name" value="NODB"/>
    <property type="match status" value="1"/>
</dbReference>
<comment type="caution">
    <text evidence="4">The sequence shown here is derived from an EMBL/GenBank/DDBJ whole genome shotgun (WGS) entry which is preliminary data.</text>
</comment>
<keyword evidence="5" id="KW-1185">Reference proteome</keyword>
<feature type="domain" description="NodB homology" evidence="3">
    <location>
        <begin position="241"/>
        <end position="458"/>
    </location>
</feature>
<dbReference type="Proteomes" id="UP001595921">
    <property type="component" value="Unassembled WGS sequence"/>
</dbReference>
<dbReference type="RefSeq" id="WP_267622105.1">
    <property type="nucleotide sequence ID" value="NZ_JAODIW010000006.1"/>
</dbReference>
<evidence type="ECO:0000313" key="5">
    <source>
        <dbReference type="Proteomes" id="UP001595921"/>
    </source>
</evidence>
<protein>
    <submittedName>
        <fullName evidence="4">Polysaccharide deacetylase family protein</fullName>
    </submittedName>
</protein>
<evidence type="ECO:0000313" key="4">
    <source>
        <dbReference type="EMBL" id="MFC4357586.1"/>
    </source>
</evidence>
<feature type="compositionally biased region" description="Low complexity" evidence="2">
    <location>
        <begin position="24"/>
        <end position="70"/>
    </location>
</feature>
<dbReference type="Gene3D" id="3.20.20.370">
    <property type="entry name" value="Glycoside hydrolase/deacetylase"/>
    <property type="match status" value="1"/>
</dbReference>
<dbReference type="CDD" id="cd10970">
    <property type="entry name" value="CE4_DAC_u1_6s"/>
    <property type="match status" value="1"/>
</dbReference>
<evidence type="ECO:0000256" key="1">
    <source>
        <dbReference type="ARBA" id="ARBA00022729"/>
    </source>
</evidence>